<dbReference type="GO" id="GO:0004222">
    <property type="term" value="F:metalloendopeptidase activity"/>
    <property type="evidence" value="ECO:0007669"/>
    <property type="project" value="UniProtKB-EC"/>
</dbReference>
<comment type="similarity">
    <text evidence="2 13">Belongs to the peptidase M16 family.</text>
</comment>
<evidence type="ECO:0000256" key="1">
    <source>
        <dbReference type="ARBA" id="ARBA00001947"/>
    </source>
</evidence>
<evidence type="ECO:0000256" key="11">
    <source>
        <dbReference type="ARBA" id="ARBA00074992"/>
    </source>
</evidence>
<accession>A0A1S4FUE7</accession>
<proteinExistence type="inferred from homology"/>
<dbReference type="InterPro" id="IPR007863">
    <property type="entry name" value="Peptidase_M16_C"/>
</dbReference>
<sequence>MYQQLCRRVSWTSVREGNLFTRNSLLIRASGRFVHNSSSSSKTNQTGSSPNNIMETTLANAPLPKLSTGTGTVAMGVGKLTRFDNITKSQQDSRNYRGLQLENGLKVLLISDPTTDKSAAALSVAVGHLSDPDEIPGLAHFCEHMLFLGTKKYVNENDYMSFLSENGGSSNAATYADTTKYYFDVVPEKLPEALDRFSQFFIAPLFTESATEREINAVHSEHEKNLSMDVWRIRQVNKSLCDPKHPYNKFGTGSKKTLLEDPKTTNINIREELMKFHAKWYSANIMSLAVFGKESLDDLESMVVGMFSEIENKNVTSPEWKDLPYKNDQLATKTKVVPVKDSRSLTITFQTEDLEQHYRAGPEHYASHLIGHEGAGSILSELKAKGWCNNLVGGYNTIGRGFGFFEVMVDLTQDGFEHVDDIVKIIFQYINMLKKEGPQKWIFEEYCDLCEMQFRFKDKENPLTLVSSVVHSMQSYPLEEVLAAPYLISEWRPDLIEDLWNKFYPQNARITVVGQKCQAKATCEEEWYGTKYSTEKIDAKVLEDWAKSDLNGNLHLPERNPFIPTNFDLLAVDADIESIPVIIHNTPMMRVWFKQDVEFLKPKTLMNLDFCSPIVYSDPLNCNLTHLFVQLFKDHLNEYLYAAGLAGLRLGVANTTYGVSVSIGGYSHKQHILLEKVLDDMFNFKIDEKRFEILKEQYIRNLKNYQAEQPYQHAVYYLALLLTEQAWSKQELIDATELVTVDRLRTFIDELLSRMHVECFIYGNVNKEKALEMSSKVEDKLKKTDANVVPLLARQLMLKREYKLNNGENCLFEMTNEFHKSSCAELYLQCGMQNDQANVYVDLVTQILSEPCYNQLRTKEQLGYIVFCGSRKSNGVQGIRVIVQSANHPAFVEERIEHFLNGMVDYLENMTEEEFKRHKEALAAMKLEKPKRLSSQFTKFLNEIALQQYHFNRAQVEVAFLQTLTKQQIVDYYKEYIVKDASLRRSLSIHVVSTAEGGAGHKDAPADVAKQSTDDASTQKDFVKVGDLAGFKSTRALYPMVQPYIDIKPKGSKCKL</sequence>
<keyword evidence="5" id="KW-0378">Hydrolase</keyword>
<keyword evidence="4" id="KW-0479">Metal-binding</keyword>
<dbReference type="InterPro" id="IPR054734">
    <property type="entry name" value="PqqF-like_C_4"/>
</dbReference>
<keyword evidence="19" id="KW-1185">Reference proteome</keyword>
<name>A0A1S4FUE7_AEDAE</name>
<dbReference type="Pfam" id="PF22456">
    <property type="entry name" value="PqqF-like_C_4"/>
    <property type="match status" value="1"/>
</dbReference>
<evidence type="ECO:0000256" key="10">
    <source>
        <dbReference type="ARBA" id="ARBA00070422"/>
    </source>
</evidence>
<evidence type="ECO:0000259" key="17">
    <source>
        <dbReference type="Pfam" id="PF22456"/>
    </source>
</evidence>
<dbReference type="PANTHER" id="PTHR43690">
    <property type="entry name" value="NARDILYSIN"/>
    <property type="match status" value="1"/>
</dbReference>
<comment type="cofactor">
    <cofactor evidence="1">
        <name>Zn(2+)</name>
        <dbReference type="ChEBI" id="CHEBI:29105"/>
    </cofactor>
</comment>
<dbReference type="InParanoid" id="A0A1S4FUE7"/>
<dbReference type="Pfam" id="PF16187">
    <property type="entry name" value="Peptidase_M16_M"/>
    <property type="match status" value="1"/>
</dbReference>
<comment type="catalytic activity">
    <reaction evidence="8">
        <text>Degradation of insulin, glucagon and other polypeptides. No action on proteins.</text>
        <dbReference type="EC" id="3.4.24.56"/>
    </reaction>
</comment>
<dbReference type="Pfam" id="PF05193">
    <property type="entry name" value="Peptidase_M16_C"/>
    <property type="match status" value="1"/>
</dbReference>
<dbReference type="EC" id="3.4.24.56" evidence="9"/>
<organism evidence="18 19">
    <name type="scientific">Aedes aegypti</name>
    <name type="common">Yellowfever mosquito</name>
    <name type="synonym">Culex aegypti</name>
    <dbReference type="NCBI Taxonomy" id="7159"/>
    <lineage>
        <taxon>Eukaryota</taxon>
        <taxon>Metazoa</taxon>
        <taxon>Ecdysozoa</taxon>
        <taxon>Arthropoda</taxon>
        <taxon>Hexapoda</taxon>
        <taxon>Insecta</taxon>
        <taxon>Pterygota</taxon>
        <taxon>Neoptera</taxon>
        <taxon>Endopterygota</taxon>
        <taxon>Diptera</taxon>
        <taxon>Nematocera</taxon>
        <taxon>Culicoidea</taxon>
        <taxon>Culicidae</taxon>
        <taxon>Culicinae</taxon>
        <taxon>Aedini</taxon>
        <taxon>Aedes</taxon>
        <taxon>Stegomyia</taxon>
    </lineage>
</organism>
<keyword evidence="3" id="KW-0645">Protease</keyword>
<dbReference type="EnsemblMetazoa" id="AAEL011731-RA">
    <property type="protein sequence ID" value="AAEL011731-PA"/>
    <property type="gene ID" value="AAEL011731"/>
</dbReference>
<dbReference type="GO" id="GO:0051603">
    <property type="term" value="P:proteolysis involved in protein catabolic process"/>
    <property type="evidence" value="ECO:0007669"/>
    <property type="project" value="TreeGrafter"/>
</dbReference>
<keyword evidence="6" id="KW-0862">Zinc</keyword>
<protein>
    <recommendedName>
        <fullName evidence="10">Insulin-degrading enzyme</fullName>
        <ecNumber evidence="9">3.4.24.56</ecNumber>
    </recommendedName>
    <alternativeName>
        <fullName evidence="12">Insulin protease</fullName>
    </alternativeName>
    <alternativeName>
        <fullName evidence="11">Insulysin</fullName>
    </alternativeName>
</protein>
<evidence type="ECO:0000256" key="9">
    <source>
        <dbReference type="ARBA" id="ARBA00066874"/>
    </source>
</evidence>
<dbReference type="GO" id="GO:0005739">
    <property type="term" value="C:mitochondrion"/>
    <property type="evidence" value="ECO:0007669"/>
    <property type="project" value="TreeGrafter"/>
</dbReference>
<evidence type="ECO:0000256" key="2">
    <source>
        <dbReference type="ARBA" id="ARBA00007261"/>
    </source>
</evidence>
<feature type="domain" description="Peptidase M16 C-terminal" evidence="15">
    <location>
        <begin position="270"/>
        <end position="446"/>
    </location>
</feature>
<evidence type="ECO:0000256" key="3">
    <source>
        <dbReference type="ARBA" id="ARBA00022670"/>
    </source>
</evidence>
<dbReference type="FunFam" id="3.30.830.10:FF:000030">
    <property type="entry name" value="Insulin-degrading enzyme"/>
    <property type="match status" value="1"/>
</dbReference>
<dbReference type="PROSITE" id="PS00143">
    <property type="entry name" value="INSULINASE"/>
    <property type="match status" value="1"/>
</dbReference>
<dbReference type="GO" id="GO:0005829">
    <property type="term" value="C:cytosol"/>
    <property type="evidence" value="ECO:0007669"/>
    <property type="project" value="TreeGrafter"/>
</dbReference>
<dbReference type="VEuPathDB" id="VectorBase:AAEL011731"/>
<feature type="domain" description="Peptidase M16 N-terminal" evidence="14">
    <location>
        <begin position="106"/>
        <end position="244"/>
    </location>
</feature>
<evidence type="ECO:0000256" key="4">
    <source>
        <dbReference type="ARBA" id="ARBA00022723"/>
    </source>
</evidence>
<dbReference type="InterPro" id="IPR011249">
    <property type="entry name" value="Metalloenz_LuxS/M16"/>
</dbReference>
<dbReference type="InterPro" id="IPR050626">
    <property type="entry name" value="Peptidase_M16"/>
</dbReference>
<dbReference type="Pfam" id="PF00675">
    <property type="entry name" value="Peptidase_M16"/>
    <property type="match status" value="1"/>
</dbReference>
<dbReference type="FunFam" id="3.30.830.10:FF:000003">
    <property type="entry name" value="Insulin-degrading enzyme"/>
    <property type="match status" value="1"/>
</dbReference>
<evidence type="ECO:0000256" key="7">
    <source>
        <dbReference type="ARBA" id="ARBA00023049"/>
    </source>
</evidence>
<evidence type="ECO:0000256" key="12">
    <source>
        <dbReference type="ARBA" id="ARBA00080349"/>
    </source>
</evidence>
<dbReference type="Proteomes" id="UP000008820">
    <property type="component" value="Chromosome 3"/>
</dbReference>
<gene>
    <name evidence="18" type="primary">5575268</name>
</gene>
<dbReference type="Gene3D" id="3.30.830.10">
    <property type="entry name" value="Metalloenzyme, LuxS/M16 peptidase-like"/>
    <property type="match status" value="4"/>
</dbReference>
<dbReference type="FunFam" id="3.30.830.10:FF:000004">
    <property type="entry name" value="Putative insulin-degrading enzyme"/>
    <property type="match status" value="1"/>
</dbReference>
<evidence type="ECO:0000256" key="6">
    <source>
        <dbReference type="ARBA" id="ARBA00022833"/>
    </source>
</evidence>
<evidence type="ECO:0000256" key="13">
    <source>
        <dbReference type="RuleBase" id="RU004447"/>
    </source>
</evidence>
<evidence type="ECO:0000259" key="14">
    <source>
        <dbReference type="Pfam" id="PF00675"/>
    </source>
</evidence>
<evidence type="ECO:0000256" key="5">
    <source>
        <dbReference type="ARBA" id="ARBA00022801"/>
    </source>
</evidence>
<evidence type="ECO:0000259" key="15">
    <source>
        <dbReference type="Pfam" id="PF05193"/>
    </source>
</evidence>
<feature type="domain" description="Coenzyme PQQ synthesis protein F-like C-terminal lobe" evidence="17">
    <location>
        <begin position="843"/>
        <end position="939"/>
    </location>
</feature>
<dbReference type="FunCoup" id="A0A1S4FUE7">
    <property type="interactions" value="1750"/>
</dbReference>
<dbReference type="OrthoDB" id="952271at2759"/>
<reference evidence="18 19" key="1">
    <citation type="submission" date="2017-06" db="EMBL/GenBank/DDBJ databases">
        <title>Aedes aegypti genome working group (AGWG) sequencing and assembly.</title>
        <authorList>
            <consortium name="Aedes aegypti Genome Working Group (AGWG)"/>
            <person name="Matthews B.J."/>
        </authorList>
    </citation>
    <scope>NUCLEOTIDE SEQUENCE [LARGE SCALE GENOMIC DNA]</scope>
    <source>
        <strain evidence="18 19">LVP_AGWG</strain>
    </source>
</reference>
<dbReference type="AlphaFoldDB" id="A0A1S4FUE7"/>
<evidence type="ECO:0000313" key="19">
    <source>
        <dbReference type="Proteomes" id="UP000008820"/>
    </source>
</evidence>
<dbReference type="SUPFAM" id="SSF63411">
    <property type="entry name" value="LuxS/MPP-like metallohydrolase"/>
    <property type="match status" value="4"/>
</dbReference>
<evidence type="ECO:0000313" key="18">
    <source>
        <dbReference type="EnsemblMetazoa" id="AAEL011731-PA"/>
    </source>
</evidence>
<dbReference type="InterPro" id="IPR032632">
    <property type="entry name" value="Peptidase_M16_M"/>
</dbReference>
<dbReference type="PANTHER" id="PTHR43690:SF18">
    <property type="entry name" value="INSULIN-DEGRADING ENZYME-RELATED"/>
    <property type="match status" value="1"/>
</dbReference>
<dbReference type="GO" id="GO:0046872">
    <property type="term" value="F:metal ion binding"/>
    <property type="evidence" value="ECO:0007669"/>
    <property type="project" value="UniProtKB-KW"/>
</dbReference>
<keyword evidence="7" id="KW-0482">Metalloprotease</keyword>
<dbReference type="InterPro" id="IPR001431">
    <property type="entry name" value="Pept_M16_Zn_BS"/>
</dbReference>
<evidence type="ECO:0000256" key="8">
    <source>
        <dbReference type="ARBA" id="ARBA00052248"/>
    </source>
</evidence>
<dbReference type="InterPro" id="IPR011765">
    <property type="entry name" value="Pept_M16_N"/>
</dbReference>
<evidence type="ECO:0000259" key="16">
    <source>
        <dbReference type="Pfam" id="PF16187"/>
    </source>
</evidence>
<feature type="domain" description="Peptidase M16 middle/third" evidence="16">
    <location>
        <begin position="454"/>
        <end position="735"/>
    </location>
</feature>
<dbReference type="GO" id="GO:0043171">
    <property type="term" value="P:peptide catabolic process"/>
    <property type="evidence" value="ECO:0007669"/>
    <property type="project" value="TreeGrafter"/>
</dbReference>
<dbReference type="FunFam" id="3.30.830.10:FF:000005">
    <property type="entry name" value="nardilysin isoform X1"/>
    <property type="match status" value="1"/>
</dbReference>
<reference evidence="18" key="2">
    <citation type="submission" date="2021-02" db="UniProtKB">
        <authorList>
            <consortium name="EnsemblMetazoa"/>
        </authorList>
    </citation>
    <scope>IDENTIFICATION</scope>
    <source>
        <strain evidence="18">LVP_AGWG</strain>
    </source>
</reference>